<feature type="chain" id="PRO_5046054883" evidence="2">
    <location>
        <begin position="23"/>
        <end position="112"/>
    </location>
</feature>
<reference evidence="3" key="1">
    <citation type="submission" date="2022-12" db="EMBL/GenBank/DDBJ databases">
        <title>Complete genome sequence of an Australian strain of Rouxiella badensis DAR84756 and resolution of the R. badensis DSM100043 and R. chamberiensis DSM28324 genomes.</title>
        <authorList>
            <person name="Paul S."/>
            <person name="Anderson P.J."/>
            <person name="Maynard G."/>
            <person name="Dyall-Smith M."/>
            <person name="Kudinha T."/>
        </authorList>
    </citation>
    <scope>NUCLEOTIDE SEQUENCE</scope>
    <source>
        <strain evidence="3">DSM 28324</strain>
    </source>
</reference>
<feature type="compositionally biased region" description="Polar residues" evidence="1">
    <location>
        <begin position="53"/>
        <end position="71"/>
    </location>
</feature>
<dbReference type="Pfam" id="PF13985">
    <property type="entry name" value="YbgS"/>
    <property type="match status" value="1"/>
</dbReference>
<sequence>MKKLAMILLTAGLAFSSGAVLAADGSTGGSGSNNGNANQSGGPGSVDRLAPNGVSNSKINTSDTNTAQQPQPKKPMTHKKTSKNTDHKITMCKDGRCPKQTPGTKQSAATGN</sequence>
<organism evidence="3 4">
    <name type="scientific">Rouxiella chamberiensis</name>
    <dbReference type="NCBI Taxonomy" id="1513468"/>
    <lineage>
        <taxon>Bacteria</taxon>
        <taxon>Pseudomonadati</taxon>
        <taxon>Pseudomonadota</taxon>
        <taxon>Gammaproteobacteria</taxon>
        <taxon>Enterobacterales</taxon>
        <taxon>Yersiniaceae</taxon>
        <taxon>Rouxiella</taxon>
    </lineage>
</organism>
<evidence type="ECO:0000256" key="1">
    <source>
        <dbReference type="SAM" id="MobiDB-lite"/>
    </source>
</evidence>
<proteinExistence type="predicted"/>
<keyword evidence="4" id="KW-1185">Reference proteome</keyword>
<dbReference type="EMBL" id="CP114058">
    <property type="protein sequence ID" value="WAS99821.1"/>
    <property type="molecule type" value="Genomic_DNA"/>
</dbReference>
<dbReference type="Proteomes" id="UP001164712">
    <property type="component" value="Chromosome"/>
</dbReference>
<evidence type="ECO:0000256" key="2">
    <source>
        <dbReference type="SAM" id="SignalP"/>
    </source>
</evidence>
<evidence type="ECO:0000313" key="3">
    <source>
        <dbReference type="EMBL" id="WAS99821.1"/>
    </source>
</evidence>
<evidence type="ECO:0000313" key="4">
    <source>
        <dbReference type="Proteomes" id="UP001164712"/>
    </source>
</evidence>
<dbReference type="InterPro" id="IPR020363">
    <property type="entry name" value="Uncharacterised_YbgS"/>
</dbReference>
<accession>A0ABY7HL89</accession>
<feature type="compositionally biased region" description="Polar residues" evidence="1">
    <location>
        <begin position="101"/>
        <end position="112"/>
    </location>
</feature>
<gene>
    <name evidence="3" type="ORF">O1V66_12020</name>
</gene>
<protein>
    <submittedName>
        <fullName evidence="3">Protein YbgS</fullName>
    </submittedName>
</protein>
<name>A0ABY7HL89_9GAMM</name>
<dbReference type="RefSeq" id="WP_045046216.1">
    <property type="nucleotide sequence ID" value="NZ_CP114058.1"/>
</dbReference>
<feature type="compositionally biased region" description="Basic and acidic residues" evidence="1">
    <location>
        <begin position="83"/>
        <end position="97"/>
    </location>
</feature>
<keyword evidence="2" id="KW-0732">Signal</keyword>
<feature type="signal peptide" evidence="2">
    <location>
        <begin position="1"/>
        <end position="22"/>
    </location>
</feature>
<feature type="region of interest" description="Disordered" evidence="1">
    <location>
        <begin position="21"/>
        <end position="112"/>
    </location>
</feature>